<evidence type="ECO:0000259" key="1">
    <source>
        <dbReference type="Pfam" id="PF17116"/>
    </source>
</evidence>
<protein>
    <recommendedName>
        <fullName evidence="1">Type 9 secretion system plug protein N-terminal domain-containing protein</fullName>
    </recommendedName>
</protein>
<dbReference type="eggNOG" id="ENOG502Z7QJ">
    <property type="taxonomic scope" value="Bacteria"/>
</dbReference>
<accession>I3C5H9</accession>
<proteinExistence type="predicted"/>
<dbReference type="STRING" id="926559.JoomaDRAFT_1873"/>
<dbReference type="Proteomes" id="UP000004690">
    <property type="component" value="Unassembled WGS sequence"/>
</dbReference>
<feature type="domain" description="Type 9 secretion system plug protein N-terminal" evidence="1">
    <location>
        <begin position="54"/>
        <end position="175"/>
    </location>
</feature>
<dbReference type="Gene3D" id="2.60.40.10">
    <property type="entry name" value="Immunoglobulins"/>
    <property type="match status" value="1"/>
</dbReference>
<evidence type="ECO:0000313" key="3">
    <source>
        <dbReference type="Proteomes" id="UP000004690"/>
    </source>
</evidence>
<dbReference type="HOGENOM" id="CLU_049143_0_0_10"/>
<name>I3C5H9_9FLAO</name>
<dbReference type="AlphaFoldDB" id="I3C5H9"/>
<reference evidence="2 3" key="1">
    <citation type="submission" date="2012-02" db="EMBL/GenBank/DDBJ databases">
        <title>Improved High-Quality Draft genome of Joostella marina DSM 19592.</title>
        <authorList>
            <consortium name="US DOE Joint Genome Institute (JGI-PGF)"/>
            <person name="Lucas S."/>
            <person name="Copeland A."/>
            <person name="Lapidus A."/>
            <person name="Bruce D."/>
            <person name="Goodwin L."/>
            <person name="Pitluck S."/>
            <person name="Peters L."/>
            <person name="Chertkov O."/>
            <person name="Ovchinnikova G."/>
            <person name="Kyrpides N."/>
            <person name="Mavromatis K."/>
            <person name="Detter J.C."/>
            <person name="Han C."/>
            <person name="Land M."/>
            <person name="Hauser L."/>
            <person name="Markowitz V."/>
            <person name="Cheng J.-F."/>
            <person name="Hugenholtz P."/>
            <person name="Woyke T."/>
            <person name="Wu D."/>
            <person name="Tindall B."/>
            <person name="Brambilla E."/>
            <person name="Klenk H.-P."/>
            <person name="Eisen J.A."/>
        </authorList>
    </citation>
    <scope>NUCLEOTIDE SEQUENCE [LARGE SCALE GENOMIC DNA]</scope>
    <source>
        <strain evidence="2 3">DSM 19592</strain>
    </source>
</reference>
<gene>
    <name evidence="2" type="ORF">JoomaDRAFT_1873</name>
</gene>
<dbReference type="InterPro" id="IPR013783">
    <property type="entry name" value="Ig-like_fold"/>
</dbReference>
<dbReference type="Pfam" id="PF17116">
    <property type="entry name" value="T9SS_plug_1st"/>
    <property type="match status" value="1"/>
</dbReference>
<dbReference type="InterPro" id="IPR031345">
    <property type="entry name" value="T9SS_Plug_N"/>
</dbReference>
<dbReference type="EMBL" id="JH651379">
    <property type="protein sequence ID" value="EIJ38872.1"/>
    <property type="molecule type" value="Genomic_DNA"/>
</dbReference>
<sequence>MNLPEINPECILRIFIPKYFLLMKLNYNLFVTILLLSNFSFSQIQNEVPPPENIKSIVFKSDKEGDQFPIVKIGEKMTLSFDDLYADEKDYYYEIEHCNYNWTPSKLLKSQFLTGVDNQRIMNYENSLATIQPYTNYQLTLPNQQTKLRVTGNYILKVKDNKGDLIFSRRFLVYKDAVGVGTVVKRSRDMKNIDKLQRLQFTINHPDFELINPQQEVKIAILQNSNFNYIISGIKPQFMSGNQLIYKYDKETSFEGGNEYFWFDTKEIRVSSNAIARVDLTNRYNHYLYTNESRKDKAYTYNPDINGDFYIRTIDGVEQNVDREADYSFVRFSLAYTNAIGLDNIYVYGKFNNYQLTEENRLKLNDKTNTLNTAILLKQGFYNYKFVKVNEKGIVDFNFISGSFWETENNYTILVYYRDFGDNYDSLIGVGSASSVNISN</sequence>
<evidence type="ECO:0000313" key="2">
    <source>
        <dbReference type="EMBL" id="EIJ38872.1"/>
    </source>
</evidence>
<keyword evidence="3" id="KW-1185">Reference proteome</keyword>
<organism evidence="2 3">
    <name type="scientific">Galbibacter orientalis DSM 19592</name>
    <dbReference type="NCBI Taxonomy" id="926559"/>
    <lineage>
        <taxon>Bacteria</taxon>
        <taxon>Pseudomonadati</taxon>
        <taxon>Bacteroidota</taxon>
        <taxon>Flavobacteriia</taxon>
        <taxon>Flavobacteriales</taxon>
        <taxon>Flavobacteriaceae</taxon>
        <taxon>Galbibacter</taxon>
    </lineage>
</organism>